<dbReference type="InterPro" id="IPR048015">
    <property type="entry name" value="NTP-PPase_MazG-like_N"/>
</dbReference>
<organism evidence="2 3">
    <name type="scientific">Pacificimonas pallii</name>
    <dbReference type="NCBI Taxonomy" id="2827236"/>
    <lineage>
        <taxon>Bacteria</taxon>
        <taxon>Pseudomonadati</taxon>
        <taxon>Pseudomonadota</taxon>
        <taxon>Alphaproteobacteria</taxon>
        <taxon>Sphingomonadales</taxon>
        <taxon>Sphingosinicellaceae</taxon>
        <taxon>Pacificimonas</taxon>
    </lineage>
</organism>
<accession>A0ABS6SE68</accession>
<dbReference type="EC" id="3.6.1.9" evidence="2"/>
<dbReference type="Pfam" id="PF03819">
    <property type="entry name" value="MazG"/>
    <property type="match status" value="1"/>
</dbReference>
<dbReference type="Proteomes" id="UP000722336">
    <property type="component" value="Unassembled WGS sequence"/>
</dbReference>
<dbReference type="InterPro" id="IPR004518">
    <property type="entry name" value="MazG-like_dom"/>
</dbReference>
<sequence>MTDSSLPREIQRLRAIMASLRDPKTGCPWDIEQDFKSIAPYTIEEAYEVADAIEREDMGELRGELGDLLLQVVYHSQMAEEAGAFDLTEVVRGISDKMVARHPHVFGDADVRTAEAQTSAWEMMKAQERGDAGALGGVALALPALMRAAKLQKRASRVGFDWPDSEGPKAKISEELQELEAAEGEAERLHEAGDLLFSVVNLLRHMNIDPEVALRQANSRFETRFQYVEENSAKPLKDHTITELEDYWQAAKSAERNGRP</sequence>
<protein>
    <submittedName>
        <fullName evidence="2">Nucleoside triphosphate pyrophosphohydrolase</fullName>
        <ecNumber evidence="2">3.6.1.9</ecNumber>
    </submittedName>
</protein>
<dbReference type="CDD" id="cd11529">
    <property type="entry name" value="NTP-PPase_MazG_Cterm"/>
    <property type="match status" value="1"/>
</dbReference>
<dbReference type="NCBIfam" id="TIGR00444">
    <property type="entry name" value="mazG"/>
    <property type="match status" value="1"/>
</dbReference>
<dbReference type="PANTHER" id="PTHR30522">
    <property type="entry name" value="NUCLEOSIDE TRIPHOSPHATE PYROPHOSPHOHYDROLASE"/>
    <property type="match status" value="1"/>
</dbReference>
<dbReference type="Pfam" id="PF01503">
    <property type="entry name" value="PRA-PH"/>
    <property type="match status" value="1"/>
</dbReference>
<gene>
    <name evidence="2" type="primary">mazG</name>
    <name evidence="2" type="ORF">KCG44_07885</name>
</gene>
<comment type="caution">
    <text evidence="2">The sequence shown here is derived from an EMBL/GenBank/DDBJ whole genome shotgun (WGS) entry which is preliminary data.</text>
</comment>
<evidence type="ECO:0000313" key="3">
    <source>
        <dbReference type="Proteomes" id="UP000722336"/>
    </source>
</evidence>
<name>A0ABS6SE68_9SPHN</name>
<feature type="domain" description="NTP pyrophosphohydrolase MazG-like" evidence="1">
    <location>
        <begin position="33"/>
        <end position="106"/>
    </location>
</feature>
<evidence type="ECO:0000259" key="1">
    <source>
        <dbReference type="Pfam" id="PF03819"/>
    </source>
</evidence>
<dbReference type="EMBL" id="JAGSPA010000002">
    <property type="protein sequence ID" value="MBV7256704.1"/>
    <property type="molecule type" value="Genomic_DNA"/>
</dbReference>
<evidence type="ECO:0000313" key="2">
    <source>
        <dbReference type="EMBL" id="MBV7256704.1"/>
    </source>
</evidence>
<dbReference type="RefSeq" id="WP_218445400.1">
    <property type="nucleotide sequence ID" value="NZ_JAGSPA010000002.1"/>
</dbReference>
<dbReference type="GO" id="GO:0047429">
    <property type="term" value="F:nucleoside triphosphate diphosphatase activity"/>
    <property type="evidence" value="ECO:0007669"/>
    <property type="project" value="UniProtKB-EC"/>
</dbReference>
<dbReference type="PANTHER" id="PTHR30522:SF0">
    <property type="entry name" value="NUCLEOSIDE TRIPHOSPHATE PYROPHOSPHOHYDROLASE"/>
    <property type="match status" value="1"/>
</dbReference>
<dbReference type="InterPro" id="IPR048011">
    <property type="entry name" value="NTP-PPase_MazG-like_C"/>
</dbReference>
<dbReference type="NCBIfam" id="NF007113">
    <property type="entry name" value="PRK09562.1"/>
    <property type="match status" value="1"/>
</dbReference>
<reference evidence="2 3" key="1">
    <citation type="submission" date="2021-04" db="EMBL/GenBank/DDBJ databases">
        <authorList>
            <person name="Pira H."/>
            <person name="Risdian C."/>
            <person name="Wink J."/>
        </authorList>
    </citation>
    <scope>NUCLEOTIDE SEQUENCE [LARGE SCALE GENOMIC DNA]</scope>
    <source>
        <strain evidence="2 3">WHA3</strain>
    </source>
</reference>
<proteinExistence type="predicted"/>
<dbReference type="InterPro" id="IPR021130">
    <property type="entry name" value="PRib-ATP_PPHydrolase-like"/>
</dbReference>
<keyword evidence="3" id="KW-1185">Reference proteome</keyword>
<keyword evidence="2" id="KW-0378">Hydrolase</keyword>
<dbReference type="CDD" id="cd11528">
    <property type="entry name" value="NTP-PPase_MazG_Nterm"/>
    <property type="match status" value="1"/>
</dbReference>
<dbReference type="InterPro" id="IPR011551">
    <property type="entry name" value="NTP_PyrPHydrolase_MazG"/>
</dbReference>